<sequence>MSRTIQTNKLLSVIIFGMNLCLILMTILDWKSGGNILPVYASVISSILLGAVLGYLNMKNPETILIRYAFGAIFGIGYLIWLIFTNNLMAFAFTFIAASIIVLYHDLTYTLILTGITGLSCSLVCIVRGFIGTMEWRNSIIGVLFFIIYIVTWITINLQQKRYTMEDSKTIRTQESTQENRIKFLSGASFELEKLIENANKLSQELSSKMKDSHIAVAEISASTTDTANSIQTQTHLTNEINIIVEDLKNIVIDIEKKVNHSVDVSKKGREVMDSLTTYTKTIENQNNVVVNEIKTLENHVQNIRGITGTIESISSQTNLLSLNASIEAARAGDAGRGFAVVADEIRGLSDETRNSTIKIEELLNEFISSISSSTKSVLDTVDLMKQEMEYVHTASESFHTMAEDLEDTGQSVFVLNKKCEELIQSNTGIAEHICTLSSMSEEVAAQATSVVKLQEDGITKSKEIADSLDCMLNTAQEICK</sequence>
<dbReference type="PANTHER" id="PTHR32089:SF112">
    <property type="entry name" value="LYSOZYME-LIKE PROTEIN-RELATED"/>
    <property type="match status" value="1"/>
</dbReference>
<dbReference type="SMART" id="SM00283">
    <property type="entry name" value="MA"/>
    <property type="match status" value="1"/>
</dbReference>
<feature type="coiled-coil region" evidence="3">
    <location>
        <begin position="185"/>
        <end position="212"/>
    </location>
</feature>
<dbReference type="EMBL" id="QRCT01000012">
    <property type="protein sequence ID" value="RDU24562.1"/>
    <property type="molecule type" value="Genomic_DNA"/>
</dbReference>
<dbReference type="PROSITE" id="PS50111">
    <property type="entry name" value="CHEMOTAXIS_TRANSDUC_2"/>
    <property type="match status" value="1"/>
</dbReference>
<evidence type="ECO:0000313" key="7">
    <source>
        <dbReference type="Proteomes" id="UP000255036"/>
    </source>
</evidence>
<keyword evidence="4" id="KW-1133">Transmembrane helix</keyword>
<accession>A0A371AYJ3</accession>
<dbReference type="RefSeq" id="WP_115480795.1">
    <property type="nucleotide sequence ID" value="NZ_QRCT01000012.1"/>
</dbReference>
<evidence type="ECO:0000256" key="2">
    <source>
        <dbReference type="PROSITE-ProRule" id="PRU00284"/>
    </source>
</evidence>
<keyword evidence="7" id="KW-1185">Reference proteome</keyword>
<organism evidence="6 7">
    <name type="scientific">Anaerosacchariphilus polymeriproducens</name>
    <dbReference type="NCBI Taxonomy" id="1812858"/>
    <lineage>
        <taxon>Bacteria</taxon>
        <taxon>Bacillati</taxon>
        <taxon>Bacillota</taxon>
        <taxon>Clostridia</taxon>
        <taxon>Lachnospirales</taxon>
        <taxon>Lachnospiraceae</taxon>
        <taxon>Anaerosacchariphilus</taxon>
    </lineage>
</organism>
<dbReference type="GO" id="GO:0016020">
    <property type="term" value="C:membrane"/>
    <property type="evidence" value="ECO:0007669"/>
    <property type="project" value="InterPro"/>
</dbReference>
<dbReference type="InterPro" id="IPR004089">
    <property type="entry name" value="MCPsignal_dom"/>
</dbReference>
<keyword evidence="4" id="KW-0472">Membrane</keyword>
<protein>
    <recommendedName>
        <fullName evidence="5">Methyl-accepting transducer domain-containing protein</fullName>
    </recommendedName>
</protein>
<dbReference type="Gene3D" id="1.10.287.950">
    <property type="entry name" value="Methyl-accepting chemotaxis protein"/>
    <property type="match status" value="1"/>
</dbReference>
<feature type="transmembrane region" description="Helical" evidence="4">
    <location>
        <begin position="36"/>
        <end position="56"/>
    </location>
</feature>
<keyword evidence="1 2" id="KW-0807">Transducer</keyword>
<feature type="domain" description="Methyl-accepting transducer" evidence="5">
    <location>
        <begin position="202"/>
        <end position="452"/>
    </location>
</feature>
<proteinExistence type="predicted"/>
<keyword evidence="4" id="KW-0812">Transmembrane</keyword>
<keyword evidence="3" id="KW-0175">Coiled coil</keyword>
<feature type="transmembrane region" description="Helical" evidence="4">
    <location>
        <begin position="107"/>
        <end position="127"/>
    </location>
</feature>
<feature type="transmembrane region" description="Helical" evidence="4">
    <location>
        <begin position="12"/>
        <end position="30"/>
    </location>
</feature>
<feature type="transmembrane region" description="Helical" evidence="4">
    <location>
        <begin position="139"/>
        <end position="156"/>
    </location>
</feature>
<reference evidence="6 7" key="1">
    <citation type="submission" date="2018-07" db="EMBL/GenBank/DDBJ databases">
        <title>Anaerosacharophilus polymeroproducens gen. nov. sp. nov., an anaerobic bacterium isolated from salt field.</title>
        <authorList>
            <person name="Kim W."/>
            <person name="Yang S.-H."/>
            <person name="Oh J."/>
            <person name="Lee J.-H."/>
            <person name="Kwon K.K."/>
        </authorList>
    </citation>
    <scope>NUCLEOTIDE SEQUENCE [LARGE SCALE GENOMIC DNA]</scope>
    <source>
        <strain evidence="6 7">MCWD5</strain>
    </source>
</reference>
<comment type="caution">
    <text evidence="6">The sequence shown here is derived from an EMBL/GenBank/DDBJ whole genome shotgun (WGS) entry which is preliminary data.</text>
</comment>
<evidence type="ECO:0000256" key="4">
    <source>
        <dbReference type="SAM" id="Phobius"/>
    </source>
</evidence>
<dbReference type="GO" id="GO:0007165">
    <property type="term" value="P:signal transduction"/>
    <property type="evidence" value="ECO:0007669"/>
    <property type="project" value="UniProtKB-KW"/>
</dbReference>
<dbReference type="SUPFAM" id="SSF58104">
    <property type="entry name" value="Methyl-accepting chemotaxis protein (MCP) signaling domain"/>
    <property type="match status" value="1"/>
</dbReference>
<gene>
    <name evidence="6" type="ORF">DWV06_03610</name>
</gene>
<name>A0A371AYJ3_9FIRM</name>
<evidence type="ECO:0000259" key="5">
    <source>
        <dbReference type="PROSITE" id="PS50111"/>
    </source>
</evidence>
<dbReference type="Pfam" id="PF00015">
    <property type="entry name" value="MCPsignal"/>
    <property type="match status" value="1"/>
</dbReference>
<evidence type="ECO:0000256" key="3">
    <source>
        <dbReference type="SAM" id="Coils"/>
    </source>
</evidence>
<evidence type="ECO:0000256" key="1">
    <source>
        <dbReference type="ARBA" id="ARBA00023224"/>
    </source>
</evidence>
<dbReference type="OrthoDB" id="9807021at2"/>
<feature type="transmembrane region" description="Helical" evidence="4">
    <location>
        <begin position="68"/>
        <end position="101"/>
    </location>
</feature>
<evidence type="ECO:0000313" key="6">
    <source>
        <dbReference type="EMBL" id="RDU24562.1"/>
    </source>
</evidence>
<dbReference type="Proteomes" id="UP000255036">
    <property type="component" value="Unassembled WGS sequence"/>
</dbReference>
<dbReference type="AlphaFoldDB" id="A0A371AYJ3"/>
<dbReference type="PANTHER" id="PTHR32089">
    <property type="entry name" value="METHYL-ACCEPTING CHEMOTAXIS PROTEIN MCPB"/>
    <property type="match status" value="1"/>
</dbReference>